<proteinExistence type="predicted"/>
<gene>
    <name evidence="1" type="ORF">HMPREF9140_00619</name>
</gene>
<keyword evidence="2" id="KW-1185">Reference proteome</keyword>
<dbReference type="EMBL" id="AGWK01000018">
    <property type="protein sequence ID" value="EHO72859.1"/>
    <property type="molecule type" value="Genomic_DNA"/>
</dbReference>
<dbReference type="Proteomes" id="UP000016023">
    <property type="component" value="Unassembled WGS sequence"/>
</dbReference>
<organism evidence="1 2">
    <name type="scientific">Prevotella micans F0438</name>
    <dbReference type="NCBI Taxonomy" id="883158"/>
    <lineage>
        <taxon>Bacteria</taxon>
        <taxon>Pseudomonadati</taxon>
        <taxon>Bacteroidota</taxon>
        <taxon>Bacteroidia</taxon>
        <taxon>Bacteroidales</taxon>
        <taxon>Prevotellaceae</taxon>
        <taxon>Prevotella</taxon>
    </lineage>
</organism>
<evidence type="ECO:0000313" key="2">
    <source>
        <dbReference type="Proteomes" id="UP000016023"/>
    </source>
</evidence>
<comment type="caution">
    <text evidence="1">The sequence shown here is derived from an EMBL/GenBank/DDBJ whole genome shotgun (WGS) entry which is preliminary data.</text>
</comment>
<name>H1Q131_9BACT</name>
<evidence type="ECO:0000313" key="1">
    <source>
        <dbReference type="EMBL" id="EHO72859.1"/>
    </source>
</evidence>
<dbReference type="HOGENOM" id="CLU_3121217_0_0_10"/>
<reference evidence="1 2" key="1">
    <citation type="submission" date="2011-12" db="EMBL/GenBank/DDBJ databases">
        <title>The Genome Sequence of Prevotella micans F0438.</title>
        <authorList>
            <consortium name="The Broad Institute Genome Sequencing Platform"/>
            <person name="Earl A."/>
            <person name="Ward D."/>
            <person name="Feldgarden M."/>
            <person name="Gevers D."/>
            <person name="Izard J."/>
            <person name="Baranova O.V."/>
            <person name="Blanton J.M."/>
            <person name="Wade W.G."/>
            <person name="Dewhirst F.E."/>
            <person name="Young S.K."/>
            <person name="Zeng Q."/>
            <person name="Gargeya S."/>
            <person name="Fitzgerald M."/>
            <person name="Haas B."/>
            <person name="Abouelleil A."/>
            <person name="Alvarado L."/>
            <person name="Arachchi H.M."/>
            <person name="Berlin A."/>
            <person name="Chapman S.B."/>
            <person name="Gearin G."/>
            <person name="Goldberg J."/>
            <person name="Griggs A."/>
            <person name="Gujja S."/>
            <person name="Hansen M."/>
            <person name="Heiman D."/>
            <person name="Howarth C."/>
            <person name="Larimer J."/>
            <person name="Lui A."/>
            <person name="MacDonald P.J.P."/>
            <person name="McCowen C."/>
            <person name="Montmayeur A."/>
            <person name="Murphy C."/>
            <person name="Neiman D."/>
            <person name="Pearson M."/>
            <person name="Priest M."/>
            <person name="Roberts A."/>
            <person name="Saif S."/>
            <person name="Shea T."/>
            <person name="Sisk P."/>
            <person name="Stolte C."/>
            <person name="Sykes S."/>
            <person name="Wortman J."/>
            <person name="Nusbaum C."/>
            <person name="Birren B."/>
        </authorList>
    </citation>
    <scope>NUCLEOTIDE SEQUENCE [LARGE SCALE GENOMIC DNA]</scope>
    <source>
        <strain evidence="1 2">F0438</strain>
    </source>
</reference>
<sequence length="50" mass="5731">MGVTHTLIRLTPILCNCKNTPTHPITHTAKFQNTHVSNMPNHILCEFYIK</sequence>
<dbReference type="AlphaFoldDB" id="H1Q131"/>
<accession>H1Q131</accession>
<protein>
    <submittedName>
        <fullName evidence="1">Uncharacterized protein</fullName>
    </submittedName>
</protein>